<dbReference type="AlphaFoldDB" id="A0AA36G5R4"/>
<sequence>MTQCRHCKEQCRLHNRQPMAENLRQAMAPHLPSRARDQGVQSAQKDVIDELAAKLRNNMRLPEKPEIIELKKLESPTISLNGQIFELQPQVVNWQNREKHDKPTESGAEPIYANPSEDDWRKQVVWRREPKSYRPPPTPEEKLETELRQRRDHQIKVYAKFLKDTVAVHGIKPAVFESCTQMWNTIREELEHRIGLKTTPSRIDEELRLFDEACDALLRVKFSKGML</sequence>
<feature type="non-terminal residue" evidence="1">
    <location>
        <position position="1"/>
    </location>
</feature>
<reference evidence="1" key="1">
    <citation type="submission" date="2023-06" db="EMBL/GenBank/DDBJ databases">
        <authorList>
            <person name="Delattre M."/>
        </authorList>
    </citation>
    <scope>NUCLEOTIDE SEQUENCE</scope>
    <source>
        <strain evidence="1">AF72</strain>
    </source>
</reference>
<gene>
    <name evidence="1" type="ORF">MSPICULIGERA_LOCUS18597</name>
</gene>
<proteinExistence type="predicted"/>
<dbReference type="Proteomes" id="UP001177023">
    <property type="component" value="Unassembled WGS sequence"/>
</dbReference>
<evidence type="ECO:0000313" key="2">
    <source>
        <dbReference type="Proteomes" id="UP001177023"/>
    </source>
</evidence>
<comment type="caution">
    <text evidence="1">The sequence shown here is derived from an EMBL/GenBank/DDBJ whole genome shotgun (WGS) entry which is preliminary data.</text>
</comment>
<protein>
    <submittedName>
        <fullName evidence="1">Uncharacterized protein</fullName>
    </submittedName>
</protein>
<evidence type="ECO:0000313" key="1">
    <source>
        <dbReference type="EMBL" id="CAJ0580399.1"/>
    </source>
</evidence>
<dbReference type="EMBL" id="CATQJA010002659">
    <property type="protein sequence ID" value="CAJ0580399.1"/>
    <property type="molecule type" value="Genomic_DNA"/>
</dbReference>
<organism evidence="1 2">
    <name type="scientific">Mesorhabditis spiculigera</name>
    <dbReference type="NCBI Taxonomy" id="96644"/>
    <lineage>
        <taxon>Eukaryota</taxon>
        <taxon>Metazoa</taxon>
        <taxon>Ecdysozoa</taxon>
        <taxon>Nematoda</taxon>
        <taxon>Chromadorea</taxon>
        <taxon>Rhabditida</taxon>
        <taxon>Rhabditina</taxon>
        <taxon>Rhabditomorpha</taxon>
        <taxon>Rhabditoidea</taxon>
        <taxon>Rhabditidae</taxon>
        <taxon>Mesorhabditinae</taxon>
        <taxon>Mesorhabditis</taxon>
    </lineage>
</organism>
<keyword evidence="2" id="KW-1185">Reference proteome</keyword>
<name>A0AA36G5R4_9BILA</name>
<accession>A0AA36G5R4</accession>